<keyword evidence="1" id="KW-0479">Metal-binding</keyword>
<dbReference type="SUPFAM" id="SSF49899">
    <property type="entry name" value="Concanavalin A-like lectins/glucanases"/>
    <property type="match status" value="1"/>
</dbReference>
<dbReference type="Pfam" id="PF00622">
    <property type="entry name" value="SPRY"/>
    <property type="match status" value="1"/>
</dbReference>
<dbReference type="PROSITE" id="PS50188">
    <property type="entry name" value="B302_SPRY"/>
    <property type="match status" value="1"/>
</dbReference>
<dbReference type="InterPro" id="IPR043136">
    <property type="entry name" value="B30.2/SPRY_sf"/>
</dbReference>
<dbReference type="EMBL" id="CATNWA010015380">
    <property type="protein sequence ID" value="CAI9582682.1"/>
    <property type="molecule type" value="Genomic_DNA"/>
</dbReference>
<dbReference type="PANTHER" id="PTHR25465:SF41">
    <property type="entry name" value="E3 UBIQUITIN-PROTEIN LIGASE RNF135"/>
    <property type="match status" value="1"/>
</dbReference>
<dbReference type="InterPro" id="IPR003877">
    <property type="entry name" value="SPRY_dom"/>
</dbReference>
<evidence type="ECO:0000256" key="1">
    <source>
        <dbReference type="ARBA" id="ARBA00022723"/>
    </source>
</evidence>
<organism evidence="5 6">
    <name type="scientific">Staurois parvus</name>
    <dbReference type="NCBI Taxonomy" id="386267"/>
    <lineage>
        <taxon>Eukaryota</taxon>
        <taxon>Metazoa</taxon>
        <taxon>Chordata</taxon>
        <taxon>Craniata</taxon>
        <taxon>Vertebrata</taxon>
        <taxon>Euteleostomi</taxon>
        <taxon>Amphibia</taxon>
        <taxon>Batrachia</taxon>
        <taxon>Anura</taxon>
        <taxon>Neobatrachia</taxon>
        <taxon>Ranoidea</taxon>
        <taxon>Ranidae</taxon>
        <taxon>Staurois</taxon>
    </lineage>
</organism>
<protein>
    <recommendedName>
        <fullName evidence="4">B30.2/SPRY domain-containing protein</fullName>
    </recommendedName>
</protein>
<evidence type="ECO:0000313" key="5">
    <source>
        <dbReference type="EMBL" id="CAI9582682.1"/>
    </source>
</evidence>
<dbReference type="PANTHER" id="PTHR25465">
    <property type="entry name" value="B-BOX DOMAIN CONTAINING"/>
    <property type="match status" value="1"/>
</dbReference>
<dbReference type="InterPro" id="IPR001870">
    <property type="entry name" value="B30.2/SPRY"/>
</dbReference>
<name>A0ABN9EGZ4_9NEOB</name>
<dbReference type="InterPro" id="IPR051051">
    <property type="entry name" value="E3_ubiq-ligase_TRIM/RNF"/>
</dbReference>
<evidence type="ECO:0000313" key="6">
    <source>
        <dbReference type="Proteomes" id="UP001162483"/>
    </source>
</evidence>
<keyword evidence="3" id="KW-0862">Zinc</keyword>
<gene>
    <name evidence="5" type="ORF">SPARVUS_LOCUS9699001</name>
</gene>
<feature type="domain" description="B30.2/SPRY" evidence="4">
    <location>
        <begin position="1"/>
        <end position="65"/>
    </location>
</feature>
<proteinExistence type="predicted"/>
<dbReference type="InterPro" id="IPR013320">
    <property type="entry name" value="ConA-like_dom_sf"/>
</dbReference>
<comment type="caution">
    <text evidence="5">The sequence shown here is derived from an EMBL/GenBank/DDBJ whole genome shotgun (WGS) entry which is preliminary data.</text>
</comment>
<dbReference type="Proteomes" id="UP001162483">
    <property type="component" value="Unassembled WGS sequence"/>
</dbReference>
<keyword evidence="6" id="KW-1185">Reference proteome</keyword>
<evidence type="ECO:0000256" key="2">
    <source>
        <dbReference type="ARBA" id="ARBA00022771"/>
    </source>
</evidence>
<keyword evidence="2" id="KW-0863">Zinc-finger</keyword>
<evidence type="ECO:0000256" key="3">
    <source>
        <dbReference type="ARBA" id="ARBA00022833"/>
    </source>
</evidence>
<sequence>MHNSEEIQLYDSYPSDRVRIYLDYEAGWISFWAMCDLIRHLHTFTTTFSEPLYAAFGVWKGCVRI</sequence>
<accession>A0ABN9EGZ4</accession>
<evidence type="ECO:0000259" key="4">
    <source>
        <dbReference type="PROSITE" id="PS50188"/>
    </source>
</evidence>
<reference evidence="5" key="1">
    <citation type="submission" date="2023-05" db="EMBL/GenBank/DDBJ databases">
        <authorList>
            <person name="Stuckert A."/>
        </authorList>
    </citation>
    <scope>NUCLEOTIDE SEQUENCE</scope>
</reference>
<dbReference type="Gene3D" id="2.60.120.920">
    <property type="match status" value="1"/>
</dbReference>